<protein>
    <submittedName>
        <fullName evidence="2">Uncharacterized protein</fullName>
    </submittedName>
</protein>
<keyword evidence="1" id="KW-1133">Transmembrane helix</keyword>
<keyword evidence="1" id="KW-0472">Membrane</keyword>
<proteinExistence type="predicted"/>
<keyword evidence="3" id="KW-1185">Reference proteome</keyword>
<comment type="caution">
    <text evidence="2">The sequence shown here is derived from an EMBL/GenBank/DDBJ whole genome shotgun (WGS) entry which is preliminary data.</text>
</comment>
<dbReference type="RefSeq" id="WP_142887995.1">
    <property type="nucleotide sequence ID" value="NZ_VIKR01000001.1"/>
</dbReference>
<evidence type="ECO:0000313" key="2">
    <source>
        <dbReference type="EMBL" id="TQV76635.1"/>
    </source>
</evidence>
<feature type="transmembrane region" description="Helical" evidence="1">
    <location>
        <begin position="6"/>
        <end position="23"/>
    </location>
</feature>
<organism evidence="2 3">
    <name type="scientific">Aliikangiella marina</name>
    <dbReference type="NCBI Taxonomy" id="1712262"/>
    <lineage>
        <taxon>Bacteria</taxon>
        <taxon>Pseudomonadati</taxon>
        <taxon>Pseudomonadota</taxon>
        <taxon>Gammaproteobacteria</taxon>
        <taxon>Oceanospirillales</taxon>
        <taxon>Pleioneaceae</taxon>
        <taxon>Aliikangiella</taxon>
    </lineage>
</organism>
<sequence length="59" mass="6713">MDWMKIGSAILMIMFLVMIFPRVKHELKHGKKGTQQEWLGALALLGGVALFVWLLMKSV</sequence>
<dbReference type="OrthoDB" id="7067542at2"/>
<evidence type="ECO:0000313" key="3">
    <source>
        <dbReference type="Proteomes" id="UP000317839"/>
    </source>
</evidence>
<reference evidence="2 3" key="1">
    <citation type="submission" date="2019-06" db="EMBL/GenBank/DDBJ databases">
        <title>Draft genome of Aliikangiella marina GYP-15.</title>
        <authorList>
            <person name="Wang G."/>
        </authorList>
    </citation>
    <scope>NUCLEOTIDE SEQUENCE [LARGE SCALE GENOMIC DNA]</scope>
    <source>
        <strain evidence="2 3">GYP-15</strain>
    </source>
</reference>
<dbReference type="EMBL" id="VIKR01000001">
    <property type="protein sequence ID" value="TQV76635.1"/>
    <property type="molecule type" value="Genomic_DNA"/>
</dbReference>
<evidence type="ECO:0000256" key="1">
    <source>
        <dbReference type="SAM" id="Phobius"/>
    </source>
</evidence>
<feature type="transmembrane region" description="Helical" evidence="1">
    <location>
        <begin position="38"/>
        <end position="56"/>
    </location>
</feature>
<keyword evidence="1" id="KW-0812">Transmembrane</keyword>
<dbReference type="Proteomes" id="UP000317839">
    <property type="component" value="Unassembled WGS sequence"/>
</dbReference>
<name>A0A545THE7_9GAMM</name>
<dbReference type="AlphaFoldDB" id="A0A545THE7"/>
<accession>A0A545THE7</accession>
<gene>
    <name evidence="2" type="ORF">FLL45_01360</name>
</gene>